<keyword evidence="6 7" id="KW-0961">Cell wall biogenesis/degradation</keyword>
<reference evidence="10 11" key="1">
    <citation type="journal article" date="2022" name="Nat. Genet.">
        <title>Improved pea reference genome and pan-genome highlight genomic features and evolutionary characteristics.</title>
        <authorList>
            <person name="Yang T."/>
            <person name="Liu R."/>
            <person name="Luo Y."/>
            <person name="Hu S."/>
            <person name="Wang D."/>
            <person name="Wang C."/>
            <person name="Pandey M.K."/>
            <person name="Ge S."/>
            <person name="Xu Q."/>
            <person name="Li N."/>
            <person name="Li G."/>
            <person name="Huang Y."/>
            <person name="Saxena R.K."/>
            <person name="Ji Y."/>
            <person name="Li M."/>
            <person name="Yan X."/>
            <person name="He Y."/>
            <person name="Liu Y."/>
            <person name="Wang X."/>
            <person name="Xiang C."/>
            <person name="Varshney R.K."/>
            <person name="Ding H."/>
            <person name="Gao S."/>
            <person name="Zong X."/>
        </authorList>
    </citation>
    <scope>NUCLEOTIDE SEQUENCE [LARGE SCALE GENOMIC DNA]</scope>
    <source>
        <strain evidence="10 11">cv. Zhongwan 6</strain>
    </source>
</reference>
<dbReference type="GO" id="GO:0016020">
    <property type="term" value="C:membrane"/>
    <property type="evidence" value="ECO:0007669"/>
    <property type="project" value="UniProtKB-SubCell"/>
</dbReference>
<keyword evidence="11" id="KW-1185">Reference proteome</keyword>
<dbReference type="SUPFAM" id="SSF49590">
    <property type="entry name" value="PHL pollen allergen"/>
    <property type="match status" value="1"/>
</dbReference>
<dbReference type="SMART" id="SM00837">
    <property type="entry name" value="DPBB_1"/>
    <property type="match status" value="1"/>
</dbReference>
<dbReference type="PROSITE" id="PS50843">
    <property type="entry name" value="EXPANSIN_CBD"/>
    <property type="match status" value="1"/>
</dbReference>
<dbReference type="InterPro" id="IPR002963">
    <property type="entry name" value="Expansin"/>
</dbReference>
<evidence type="ECO:0000259" key="9">
    <source>
        <dbReference type="PROSITE" id="PS50843"/>
    </source>
</evidence>
<dbReference type="PROSITE" id="PS50842">
    <property type="entry name" value="EXPANSIN_EG45"/>
    <property type="match status" value="1"/>
</dbReference>
<feature type="domain" description="Expansin-like CBD" evidence="9">
    <location>
        <begin position="199"/>
        <end position="251"/>
    </location>
</feature>
<evidence type="ECO:0000256" key="5">
    <source>
        <dbReference type="ARBA" id="ARBA00023136"/>
    </source>
</evidence>
<dbReference type="InterPro" id="IPR036749">
    <property type="entry name" value="Expansin_CBD_sf"/>
</dbReference>
<dbReference type="Pfam" id="PF01357">
    <property type="entry name" value="Expansin_C"/>
    <property type="match status" value="1"/>
</dbReference>
<name>A0A9D4XC15_PEA</name>
<dbReference type="EMBL" id="JAMSHJ010000004">
    <property type="protein sequence ID" value="KAI5418271.1"/>
    <property type="molecule type" value="Genomic_DNA"/>
</dbReference>
<comment type="similarity">
    <text evidence="1 7">Belongs to the expansin family. Expansin A subfamily.</text>
</comment>
<dbReference type="GO" id="GO:0005576">
    <property type="term" value="C:extracellular region"/>
    <property type="evidence" value="ECO:0007669"/>
    <property type="project" value="InterPro"/>
</dbReference>
<evidence type="ECO:0000256" key="3">
    <source>
        <dbReference type="ARBA" id="ARBA00022525"/>
    </source>
</evidence>
<dbReference type="Pfam" id="PF03330">
    <property type="entry name" value="DPBB_1"/>
    <property type="match status" value="1"/>
</dbReference>
<proteinExistence type="inferred from homology"/>
<evidence type="ECO:0000256" key="7">
    <source>
        <dbReference type="RuleBase" id="RU365023"/>
    </source>
</evidence>
<evidence type="ECO:0000313" key="11">
    <source>
        <dbReference type="Proteomes" id="UP001058974"/>
    </source>
</evidence>
<accession>A0A9D4XC15</accession>
<dbReference type="InterPro" id="IPR007118">
    <property type="entry name" value="Expan_Lol_pI"/>
</dbReference>
<dbReference type="GO" id="GO:0009664">
    <property type="term" value="P:plant-type cell wall organization"/>
    <property type="evidence" value="ECO:0007669"/>
    <property type="project" value="InterPro"/>
</dbReference>
<dbReference type="SUPFAM" id="SSF50685">
    <property type="entry name" value="Barwin-like endoglucanases"/>
    <property type="match status" value="1"/>
</dbReference>
<evidence type="ECO:0000256" key="2">
    <source>
        <dbReference type="ARBA" id="ARBA00022512"/>
    </source>
</evidence>
<dbReference type="GO" id="GO:0009653">
    <property type="term" value="P:anatomical structure morphogenesis"/>
    <property type="evidence" value="ECO:0007669"/>
    <property type="project" value="UniProtKB-ARBA"/>
</dbReference>
<evidence type="ECO:0000256" key="1">
    <source>
        <dbReference type="ARBA" id="ARBA00005392"/>
    </source>
</evidence>
<evidence type="ECO:0000313" key="10">
    <source>
        <dbReference type="EMBL" id="KAI5418271.1"/>
    </source>
</evidence>
<dbReference type="InterPro" id="IPR007117">
    <property type="entry name" value="Expansin_CBD"/>
</dbReference>
<gene>
    <name evidence="10" type="ORF">KIW84_042775</name>
</gene>
<evidence type="ECO:0000256" key="4">
    <source>
        <dbReference type="ARBA" id="ARBA00022729"/>
    </source>
</evidence>
<dbReference type="InterPro" id="IPR036908">
    <property type="entry name" value="RlpA-like_sf"/>
</dbReference>
<comment type="caution">
    <text evidence="10">The sequence shown here is derived from an EMBL/GenBank/DDBJ whole genome shotgun (WGS) entry which is preliminary data.</text>
</comment>
<keyword evidence="5" id="KW-0472">Membrane</keyword>
<evidence type="ECO:0000256" key="6">
    <source>
        <dbReference type="ARBA" id="ARBA00023316"/>
    </source>
</evidence>
<organism evidence="10 11">
    <name type="scientific">Pisum sativum</name>
    <name type="common">Garden pea</name>
    <name type="synonym">Lathyrus oleraceus</name>
    <dbReference type="NCBI Taxonomy" id="3888"/>
    <lineage>
        <taxon>Eukaryota</taxon>
        <taxon>Viridiplantae</taxon>
        <taxon>Streptophyta</taxon>
        <taxon>Embryophyta</taxon>
        <taxon>Tracheophyta</taxon>
        <taxon>Spermatophyta</taxon>
        <taxon>Magnoliopsida</taxon>
        <taxon>eudicotyledons</taxon>
        <taxon>Gunneridae</taxon>
        <taxon>Pentapetalae</taxon>
        <taxon>rosids</taxon>
        <taxon>fabids</taxon>
        <taxon>Fabales</taxon>
        <taxon>Fabaceae</taxon>
        <taxon>Papilionoideae</taxon>
        <taxon>50 kb inversion clade</taxon>
        <taxon>NPAAA clade</taxon>
        <taxon>Hologalegina</taxon>
        <taxon>IRL clade</taxon>
        <taxon>Fabeae</taxon>
        <taxon>Lathyrus</taxon>
    </lineage>
</organism>
<dbReference type="PRINTS" id="PR01226">
    <property type="entry name" value="EXPANSIN"/>
</dbReference>
<comment type="function">
    <text evidence="7">Causes loosening and extension of plant cell walls by disrupting non-covalent bonding between cellulose microfibrils and matrix glucans. No enzymatic activity has been found.</text>
</comment>
<dbReference type="CDD" id="cd22274">
    <property type="entry name" value="DPBB_EXPA_N"/>
    <property type="match status" value="1"/>
</dbReference>
<keyword evidence="3 7" id="KW-0964">Secreted</keyword>
<dbReference type="InterPro" id="IPR007112">
    <property type="entry name" value="Expansin/allergen_DPBB_dom"/>
</dbReference>
<dbReference type="Gramene" id="Psat04G0277500-T1">
    <property type="protein sequence ID" value="KAI5418271.1"/>
    <property type="gene ID" value="KIW84_042775"/>
</dbReference>
<dbReference type="PANTHER" id="PTHR31867">
    <property type="entry name" value="EXPANSIN-A15"/>
    <property type="match status" value="1"/>
</dbReference>
<dbReference type="AlphaFoldDB" id="A0A9D4XC15"/>
<evidence type="ECO:0000259" key="8">
    <source>
        <dbReference type="PROSITE" id="PS50842"/>
    </source>
</evidence>
<dbReference type="InterPro" id="IPR009009">
    <property type="entry name" value="RlpA-like_DPBB"/>
</dbReference>
<comment type="subcellular location">
    <subcellularLocation>
        <location evidence="7">Secreted</location>
        <location evidence="7">Cell wall</location>
    </subcellularLocation>
    <subcellularLocation>
        <location evidence="7">Membrane</location>
        <topology evidence="7">Peripheral membrane protein</topology>
    </subcellularLocation>
</comment>
<dbReference type="PRINTS" id="PR01225">
    <property type="entry name" value="EXPANSNFAMLY"/>
</dbReference>
<protein>
    <recommendedName>
        <fullName evidence="7">Expansin</fullName>
    </recommendedName>
</protein>
<dbReference type="Gene3D" id="2.40.40.10">
    <property type="entry name" value="RlpA-like domain"/>
    <property type="match status" value="1"/>
</dbReference>
<keyword evidence="2 7" id="KW-0134">Cell wall</keyword>
<dbReference type="Gene3D" id="2.60.40.760">
    <property type="entry name" value="Expansin, cellulose-binding-like domain"/>
    <property type="match status" value="1"/>
</dbReference>
<sequence length="327" mass="36819">MHYPASKTIVVLNLHQQQQQHEKSVTIAMNFKQTHGKDALYYLITQKHELMALDFDPSSWCKNCICIKQGSLITEGACGYGDLHKASYGKHSVGLSTTLFNRGTTCGACYEIRCVDHILWCVLGSPSVIVTATDFCPPNYGLSVDYGGWCNFPRQHFELSQPAFSEIAKTKADIIPVQYKRVKCERSVGMKFTMSGSSHFYQVLITNVGQEGEVFAVKLKGSRTGWIPMAGNWGMNWHCNVNLQHQPLSFEKLRQMDLRQHTISEQPGASQVVKLASGLSNLISEADLFHSYQHKHDISEPRSFVSNEAAIISKPESKHNKYMARQW</sequence>
<dbReference type="Proteomes" id="UP001058974">
    <property type="component" value="Chromosome 4"/>
</dbReference>
<keyword evidence="4" id="KW-0732">Signal</keyword>
<feature type="domain" description="Expansin-like EG45" evidence="8">
    <location>
        <begin position="75"/>
        <end position="189"/>
    </location>
</feature>